<keyword evidence="3" id="KW-0472">Membrane</keyword>
<dbReference type="Pfam" id="PF03480">
    <property type="entry name" value="DctP"/>
    <property type="match status" value="1"/>
</dbReference>
<keyword evidence="3" id="KW-0812">Transmembrane</keyword>
<dbReference type="InterPro" id="IPR018389">
    <property type="entry name" value="DctP_fam"/>
</dbReference>
<feature type="transmembrane region" description="Helical" evidence="3">
    <location>
        <begin position="39"/>
        <end position="63"/>
    </location>
</feature>
<dbReference type="Proteomes" id="UP000769617">
    <property type="component" value="Unassembled WGS sequence"/>
</dbReference>
<keyword evidence="5" id="KW-1185">Reference proteome</keyword>
<dbReference type="PANTHER" id="PTHR33376:SF5">
    <property type="entry name" value="EXTRACYTOPLASMIC SOLUTE RECEPTOR PROTEIN"/>
    <property type="match status" value="1"/>
</dbReference>
<accession>A0ABS6ZLS9</accession>
<dbReference type="PANTHER" id="PTHR33376">
    <property type="match status" value="1"/>
</dbReference>
<dbReference type="Gene3D" id="3.40.190.10">
    <property type="entry name" value="Periplasmic binding protein-like II"/>
    <property type="match status" value="1"/>
</dbReference>
<dbReference type="Gene3D" id="3.40.190.170">
    <property type="entry name" value="Bacterial extracellular solute-binding protein, family 7"/>
    <property type="match status" value="1"/>
</dbReference>
<dbReference type="CDD" id="cd13604">
    <property type="entry name" value="PBP2_TRAP_ketoacid_lactate_like"/>
    <property type="match status" value="1"/>
</dbReference>
<dbReference type="NCBIfam" id="TIGR01409">
    <property type="entry name" value="TAT_signal_seq"/>
    <property type="match status" value="1"/>
</dbReference>
<keyword evidence="3" id="KW-1133">Transmembrane helix</keyword>
<dbReference type="RefSeq" id="WP_219790430.1">
    <property type="nucleotide sequence ID" value="NZ_JAHYCA010000001.1"/>
</dbReference>
<name>A0ABS6ZLS9_9GAMM</name>
<dbReference type="PROSITE" id="PS51318">
    <property type="entry name" value="TAT"/>
    <property type="match status" value="1"/>
</dbReference>
<evidence type="ECO:0000256" key="2">
    <source>
        <dbReference type="SAM" id="MobiDB-lite"/>
    </source>
</evidence>
<dbReference type="EMBL" id="JAHYCA010000001">
    <property type="protein sequence ID" value="MBW6389884.1"/>
    <property type="molecule type" value="Genomic_DNA"/>
</dbReference>
<feature type="region of interest" description="Disordered" evidence="2">
    <location>
        <begin position="1"/>
        <end position="36"/>
    </location>
</feature>
<reference evidence="4 5" key="1">
    <citation type="submission" date="2021-07" db="EMBL/GenBank/DDBJ databases">
        <authorList>
            <person name="So Y."/>
        </authorList>
    </citation>
    <scope>NUCLEOTIDE SEQUENCE [LARGE SCALE GENOMIC DNA]</scope>
    <source>
        <strain evidence="4 5">Y3S6</strain>
    </source>
</reference>
<sequence>MVHDKNTPMAQADGQSASDSDSNSNSTDNPSTRTSRRRFLTGSAAAVGAGAAAAVGFPSIAVAQTTTLRFQSTWPNQDIFHEFAADYVRIVNEMSGGRLRLNLLPAGAVVGALQLQDAVISGALDGGHGVTAYWYGKHKAFSLFGTPPPFGWDAHQFLAWFWNSGGMELYNELLANLELPLVGYQTGPMPTQALGWFKEPIASAEDLRGLKYRTVGLAADLMREFGAAVTIMGGGDIVPAMDRGLLDGAEFNNPSSDRLLGFPDVSKTWMLRSYHQDCEAFEIIFNKTKHDSLPEEFQAILQYAAKAASSEMYWKAMERYPKDLQAMREEQGVQTYITPDSVLQAQLDAWNTVIENESQDPFFKKVIDHQREYCERVVGWHLEGTAPKTPAYRHFFGKEPTDTSTIL</sequence>
<dbReference type="InterPro" id="IPR019546">
    <property type="entry name" value="TAT_signal_bac_arc"/>
</dbReference>
<feature type="compositionally biased region" description="Low complexity" evidence="2">
    <location>
        <begin position="18"/>
        <end position="33"/>
    </location>
</feature>
<proteinExistence type="predicted"/>
<dbReference type="PIRSF" id="PIRSF039026">
    <property type="entry name" value="SiaP"/>
    <property type="match status" value="1"/>
</dbReference>
<evidence type="ECO:0000256" key="3">
    <source>
        <dbReference type="SAM" id="Phobius"/>
    </source>
</evidence>
<evidence type="ECO:0000313" key="4">
    <source>
        <dbReference type="EMBL" id="MBW6389884.1"/>
    </source>
</evidence>
<gene>
    <name evidence="4" type="ORF">KPL81_01735</name>
</gene>
<dbReference type="InterPro" id="IPR006311">
    <property type="entry name" value="TAT_signal"/>
</dbReference>
<comment type="caution">
    <text evidence="4">The sequence shown here is derived from an EMBL/GenBank/DDBJ whole genome shotgun (WGS) entry which is preliminary data.</text>
</comment>
<dbReference type="InterPro" id="IPR038404">
    <property type="entry name" value="TRAP_DctP_sf"/>
</dbReference>
<evidence type="ECO:0000256" key="1">
    <source>
        <dbReference type="ARBA" id="ARBA00022729"/>
    </source>
</evidence>
<dbReference type="InterPro" id="IPR026289">
    <property type="entry name" value="SBP_TakP-like"/>
</dbReference>
<keyword evidence="1" id="KW-0732">Signal</keyword>
<evidence type="ECO:0000313" key="5">
    <source>
        <dbReference type="Proteomes" id="UP000769617"/>
    </source>
</evidence>
<organism evidence="4 5">
    <name type="scientific">Billgrantia antri</name>
    <dbReference type="NCBI Taxonomy" id="2846777"/>
    <lineage>
        <taxon>Bacteria</taxon>
        <taxon>Pseudomonadati</taxon>
        <taxon>Pseudomonadota</taxon>
        <taxon>Gammaproteobacteria</taxon>
        <taxon>Oceanospirillales</taxon>
        <taxon>Halomonadaceae</taxon>
        <taxon>Billgrantia</taxon>
    </lineage>
</organism>
<protein>
    <submittedName>
        <fullName evidence="4">TRAP transporter substrate-binding protein</fullName>
    </submittedName>
</protein>